<dbReference type="Pfam" id="PF04294">
    <property type="entry name" value="VanW"/>
    <property type="match status" value="1"/>
</dbReference>
<dbReference type="InterPro" id="IPR007391">
    <property type="entry name" value="Vancomycin_resist_VanW"/>
</dbReference>
<dbReference type="RefSeq" id="WP_012447078.1">
    <property type="nucleotide sequence ID" value="NC_010718.1"/>
</dbReference>
<accession>B2A6R0</accession>
<dbReference type="AlphaFoldDB" id="B2A6R0"/>
<dbReference type="OrthoDB" id="9797191at2"/>
<dbReference type="STRING" id="457570.Nther_0598"/>
<keyword evidence="2" id="KW-1185">Reference proteome</keyword>
<dbReference type="InParanoid" id="B2A6R0"/>
<dbReference type="EMBL" id="CP001034">
    <property type="protein sequence ID" value="ACB84193.1"/>
    <property type="molecule type" value="Genomic_DNA"/>
</dbReference>
<dbReference type="Proteomes" id="UP000001683">
    <property type="component" value="Chromosome"/>
</dbReference>
<dbReference type="InterPro" id="IPR052913">
    <property type="entry name" value="Glycopeptide_resist_protein"/>
</dbReference>
<reference evidence="1 2" key="2">
    <citation type="journal article" date="2011" name="J. Bacteriol.">
        <title>Complete genome sequence of the anaerobic, halophilic alkalithermophile Natranaerobius thermophilus JW/NM-WN-LF.</title>
        <authorList>
            <person name="Zhao B."/>
            <person name="Mesbah N.M."/>
            <person name="Dalin E."/>
            <person name="Goodwin L."/>
            <person name="Nolan M."/>
            <person name="Pitluck S."/>
            <person name="Chertkov O."/>
            <person name="Brettin T.S."/>
            <person name="Han J."/>
            <person name="Larimer F.W."/>
            <person name="Land M.L."/>
            <person name="Hauser L."/>
            <person name="Kyrpides N."/>
            <person name="Wiegel J."/>
        </authorList>
    </citation>
    <scope>NUCLEOTIDE SEQUENCE [LARGE SCALE GENOMIC DNA]</scope>
    <source>
        <strain evidence="2">ATCC BAA-1301 / DSM 18059 / JW/NM-WN-LF</strain>
    </source>
</reference>
<dbReference type="KEGG" id="nth:Nther_0598"/>
<gene>
    <name evidence="1" type="ordered locus">Nther_0598</name>
</gene>
<protein>
    <submittedName>
        <fullName evidence="1">VanW family protein</fullName>
    </submittedName>
</protein>
<dbReference type="PANTHER" id="PTHR35788:SF1">
    <property type="entry name" value="EXPORTED PROTEIN"/>
    <property type="match status" value="1"/>
</dbReference>
<proteinExistence type="predicted"/>
<name>B2A6R0_NATTJ</name>
<dbReference type="HOGENOM" id="CLU_072547_1_0_9"/>
<evidence type="ECO:0000313" key="2">
    <source>
        <dbReference type="Proteomes" id="UP000001683"/>
    </source>
</evidence>
<evidence type="ECO:0000313" key="1">
    <source>
        <dbReference type="EMBL" id="ACB84193.1"/>
    </source>
</evidence>
<organism evidence="1 2">
    <name type="scientific">Natranaerobius thermophilus (strain ATCC BAA-1301 / DSM 18059 / JW/NM-WN-LF)</name>
    <dbReference type="NCBI Taxonomy" id="457570"/>
    <lineage>
        <taxon>Bacteria</taxon>
        <taxon>Bacillati</taxon>
        <taxon>Bacillota</taxon>
        <taxon>Clostridia</taxon>
        <taxon>Natranaerobiales</taxon>
        <taxon>Natranaerobiaceae</taxon>
        <taxon>Natranaerobius</taxon>
    </lineage>
</organism>
<dbReference type="eggNOG" id="COG2720">
    <property type="taxonomic scope" value="Bacteria"/>
</dbReference>
<sequence>MKTSIQRSKLRLLLGKFYYQIKRYLEWYLSTTKWASMYKDKLLKYSVFQHKTPLLRKLSQVEMWMQYNKITNLEIATKRLNKIIIKPGETFSYWRLIGRPTRTKGYLEGMVLYNGKVESGVGGGLCQLSNLIYWMTLHTPLTVTERYRHSYDVFPDSNRTVPFGSGATCAYNYIDLQIYNGTKQTYQLLVYLTDDYLVGEWRSDNEPCHTYEVYQGDHWITHEPGIGYVRHNTIYRKVYNLKGEDIDDEFVTENHAIMMYQPYLEQGD</sequence>
<dbReference type="PANTHER" id="PTHR35788">
    <property type="entry name" value="EXPORTED PROTEIN-RELATED"/>
    <property type="match status" value="1"/>
</dbReference>
<reference evidence="1 2" key="1">
    <citation type="submission" date="2008-04" db="EMBL/GenBank/DDBJ databases">
        <title>Complete sequence of chromosome of Natranaerobius thermophilus JW/NM-WN-LF.</title>
        <authorList>
            <consortium name="US DOE Joint Genome Institute"/>
            <person name="Copeland A."/>
            <person name="Lucas S."/>
            <person name="Lapidus A."/>
            <person name="Glavina del Rio T."/>
            <person name="Dalin E."/>
            <person name="Tice H."/>
            <person name="Bruce D."/>
            <person name="Goodwin L."/>
            <person name="Pitluck S."/>
            <person name="Chertkov O."/>
            <person name="Brettin T."/>
            <person name="Detter J.C."/>
            <person name="Han C."/>
            <person name="Kuske C.R."/>
            <person name="Schmutz J."/>
            <person name="Larimer F."/>
            <person name="Land M."/>
            <person name="Hauser L."/>
            <person name="Kyrpides N."/>
            <person name="Lykidis A."/>
            <person name="Mesbah N.M."/>
            <person name="Wiegel J."/>
        </authorList>
    </citation>
    <scope>NUCLEOTIDE SEQUENCE [LARGE SCALE GENOMIC DNA]</scope>
    <source>
        <strain evidence="2">ATCC BAA-1301 / DSM 18059 / JW/NM-WN-LF</strain>
    </source>
</reference>